<comment type="catalytic activity">
    <reaction evidence="8">
        <text>a cholesterol ester + H2O = cholesterol + a fatty acid + H(+)</text>
        <dbReference type="Rhea" id="RHEA:36403"/>
        <dbReference type="ChEBI" id="CHEBI:15377"/>
        <dbReference type="ChEBI" id="CHEBI:15378"/>
        <dbReference type="ChEBI" id="CHEBI:16113"/>
        <dbReference type="ChEBI" id="CHEBI:17002"/>
        <dbReference type="ChEBI" id="CHEBI:28868"/>
        <dbReference type="EC" id="3.1.1.13"/>
    </reaction>
    <physiologicalReaction direction="left-to-right" evidence="8">
        <dbReference type="Rhea" id="RHEA:36404"/>
    </physiologicalReaction>
</comment>
<accession>A0A212EPV9</accession>
<dbReference type="Proteomes" id="UP000007151">
    <property type="component" value="Unassembled WGS sequence"/>
</dbReference>
<keyword evidence="10" id="KW-1185">Reference proteome</keyword>
<keyword evidence="4" id="KW-0551">Lipid droplet</keyword>
<dbReference type="GO" id="GO:0019915">
    <property type="term" value="P:lipid storage"/>
    <property type="evidence" value="ECO:0007669"/>
    <property type="project" value="InterPro"/>
</dbReference>
<reference evidence="9 10" key="1">
    <citation type="journal article" date="2011" name="Cell">
        <title>The monarch butterfly genome yields insights into long-distance migration.</title>
        <authorList>
            <person name="Zhan S."/>
            <person name="Merlin C."/>
            <person name="Boore J.L."/>
            <person name="Reppert S.M."/>
        </authorList>
    </citation>
    <scope>NUCLEOTIDE SEQUENCE [LARGE SCALE GENOMIC DNA]</scope>
    <source>
        <strain evidence="9">F-2</strain>
    </source>
</reference>
<dbReference type="AlphaFoldDB" id="A0A212EPV9"/>
<dbReference type="FunCoup" id="A0A212EPV9">
    <property type="interactions" value="1321"/>
</dbReference>
<dbReference type="Gene3D" id="3.40.50.1820">
    <property type="entry name" value="alpha/beta hydrolase"/>
    <property type="match status" value="1"/>
</dbReference>
<dbReference type="InterPro" id="IPR029058">
    <property type="entry name" value="AB_hydrolase_fold"/>
</dbReference>
<dbReference type="Pfam" id="PF10230">
    <property type="entry name" value="LIDHydrolase"/>
    <property type="match status" value="1"/>
</dbReference>
<gene>
    <name evidence="9" type="ORF">KGM_215660</name>
</gene>
<evidence type="ECO:0000256" key="2">
    <source>
        <dbReference type="ARBA" id="ARBA00008300"/>
    </source>
</evidence>
<evidence type="ECO:0000256" key="4">
    <source>
        <dbReference type="ARBA" id="ARBA00022677"/>
    </source>
</evidence>
<evidence type="ECO:0000256" key="1">
    <source>
        <dbReference type="ARBA" id="ARBA00004502"/>
    </source>
</evidence>
<evidence type="ECO:0000313" key="9">
    <source>
        <dbReference type="EMBL" id="OWR43535.1"/>
    </source>
</evidence>
<name>A0A212EPV9_DANPL</name>
<keyword evidence="5" id="KW-0378">Hydrolase</keyword>
<evidence type="ECO:0000256" key="5">
    <source>
        <dbReference type="ARBA" id="ARBA00022801"/>
    </source>
</evidence>
<dbReference type="eggNOG" id="KOG3975">
    <property type="taxonomic scope" value="Eukaryota"/>
</dbReference>
<comment type="similarity">
    <text evidence="2">Belongs to the AB hydrolase superfamily. LDAH family.</text>
</comment>
<dbReference type="GO" id="GO:0005811">
    <property type="term" value="C:lipid droplet"/>
    <property type="evidence" value="ECO:0007669"/>
    <property type="project" value="UniProtKB-SubCell"/>
</dbReference>
<evidence type="ECO:0000256" key="8">
    <source>
        <dbReference type="ARBA" id="ARBA00049527"/>
    </source>
</evidence>
<evidence type="ECO:0000313" key="10">
    <source>
        <dbReference type="Proteomes" id="UP000007151"/>
    </source>
</evidence>
<evidence type="ECO:0000256" key="3">
    <source>
        <dbReference type="ARBA" id="ARBA00019242"/>
    </source>
</evidence>
<comment type="caution">
    <text evidence="9">The sequence shown here is derived from an EMBL/GenBank/DDBJ whole genome shotgun (WGS) entry which is preliminary data.</text>
</comment>
<comment type="subcellular location">
    <subcellularLocation>
        <location evidence="1">Lipid droplet</location>
    </subcellularLocation>
</comment>
<proteinExistence type="inferred from homology"/>
<dbReference type="InterPro" id="IPR019363">
    <property type="entry name" value="LDAH"/>
</dbReference>
<sequence length="301" mass="34689">MMCLNKTLNKVNTPILTWGNPFEANGKEVIFCVTGNPGISDFYIEFAEEMHKTLNLPVIVVGQAGHEFSLDNDAITEKNKDLYNLQGQLKHKLDLIENYVDKKSKFHFIGHSIGSWMIVELLHNNNDILNRVSTVNLLFPTLQNMAETKNGRFINGFVRRMHCVILFLCQILSLFPNFLINFLLNIYLMLHSLPLFYNERIKKVIDPRILEKVFFLAFDEMDNVRSLNNEAIHKITKMCNVIYSCFDGWAPLDYMAELKKQHPHLRMVEAADVAHSFVLKSSQIVAEMVSNHIKEQKSSAQ</sequence>
<evidence type="ECO:0000256" key="7">
    <source>
        <dbReference type="ARBA" id="ARBA00039150"/>
    </source>
</evidence>
<evidence type="ECO:0000256" key="6">
    <source>
        <dbReference type="ARBA" id="ARBA00031924"/>
    </source>
</evidence>
<organism evidence="9 10">
    <name type="scientific">Danaus plexippus plexippus</name>
    <dbReference type="NCBI Taxonomy" id="278856"/>
    <lineage>
        <taxon>Eukaryota</taxon>
        <taxon>Metazoa</taxon>
        <taxon>Ecdysozoa</taxon>
        <taxon>Arthropoda</taxon>
        <taxon>Hexapoda</taxon>
        <taxon>Insecta</taxon>
        <taxon>Pterygota</taxon>
        <taxon>Neoptera</taxon>
        <taxon>Endopterygota</taxon>
        <taxon>Lepidoptera</taxon>
        <taxon>Glossata</taxon>
        <taxon>Ditrysia</taxon>
        <taxon>Papilionoidea</taxon>
        <taxon>Nymphalidae</taxon>
        <taxon>Danainae</taxon>
        <taxon>Danaini</taxon>
        <taxon>Danaina</taxon>
        <taxon>Danaus</taxon>
        <taxon>Danaus</taxon>
    </lineage>
</organism>
<dbReference type="GO" id="GO:0004771">
    <property type="term" value="F:sterol ester esterase activity"/>
    <property type="evidence" value="ECO:0007669"/>
    <property type="project" value="UniProtKB-EC"/>
</dbReference>
<dbReference type="OrthoDB" id="448051at2759"/>
<dbReference type="SUPFAM" id="SSF53474">
    <property type="entry name" value="alpha/beta-Hydrolases"/>
    <property type="match status" value="1"/>
</dbReference>
<protein>
    <recommendedName>
        <fullName evidence="3">Lipid droplet-associated hydrolase</fullName>
        <ecNumber evidence="7">3.1.1.13</ecNumber>
    </recommendedName>
    <alternativeName>
        <fullName evidence="6">Lipid droplet-associated serine hydrolase</fullName>
    </alternativeName>
</protein>
<dbReference type="EC" id="3.1.1.13" evidence="7"/>
<dbReference type="PANTHER" id="PTHR13390">
    <property type="entry name" value="LIPASE"/>
    <property type="match status" value="1"/>
</dbReference>
<dbReference type="KEGG" id="dpl:KGM_215660"/>
<dbReference type="EMBL" id="AGBW02013358">
    <property type="protein sequence ID" value="OWR43535.1"/>
    <property type="molecule type" value="Genomic_DNA"/>
</dbReference>
<dbReference type="PANTHER" id="PTHR13390:SF0">
    <property type="entry name" value="LIPID DROPLET-ASSOCIATED HYDROLASE"/>
    <property type="match status" value="1"/>
</dbReference>